<accession>A0ABT9NPL2</accession>
<keyword evidence="3" id="KW-1185">Reference proteome</keyword>
<dbReference type="Proteomes" id="UP001240447">
    <property type="component" value="Unassembled WGS sequence"/>
</dbReference>
<evidence type="ECO:0000256" key="1">
    <source>
        <dbReference type="SAM" id="Coils"/>
    </source>
</evidence>
<dbReference type="EMBL" id="JAUSQM010000001">
    <property type="protein sequence ID" value="MDP9822241.1"/>
    <property type="molecule type" value="Genomic_DNA"/>
</dbReference>
<comment type="caution">
    <text evidence="2">The sequence shown here is derived from an EMBL/GenBank/DDBJ whole genome shotgun (WGS) entry which is preliminary data.</text>
</comment>
<sequence>MGTGDGASTIEEIADALRDDPVLVHTALGNGRTAEVHAALTDLAEELDFPVYVVLVRRPPDELAENRPAEDLLRKVHARLEEPGLYVGQLEEGIGAAVAYDVDLGGTAASALPPMTFEVEHEIWDRVREHGNDLVGDLGEQVRDAVHLSAAGQVALELHLAADPEGPYDVDALFDELAEGPWFANLQSEPLNFELDDARSEPLTDVVAGIAATIVVLVVGWRVARAVAAWRAGLARRRQGLAGDVAKHRRLAQTAITRLERDLQRALRRGADLARTARAEDHLRAARHVLDSTDHLDVIGAEALAGQGRALLAGGSAPYRPCFFDPRHGAGGQTVRVKETRVPACRHCQEQVDAGRAPETLKIVERGRVRPYYEGDSVWARTGFGALDDQVAARVLEGVRR</sequence>
<proteinExistence type="predicted"/>
<dbReference type="RefSeq" id="WP_306825075.1">
    <property type="nucleotide sequence ID" value="NZ_JAUSQM010000001.1"/>
</dbReference>
<gene>
    <name evidence="2" type="ORF">J2S59_002050</name>
</gene>
<protein>
    <submittedName>
        <fullName evidence="2">Uncharacterized protein</fullName>
    </submittedName>
</protein>
<keyword evidence="1" id="KW-0175">Coiled coil</keyword>
<feature type="coiled-coil region" evidence="1">
    <location>
        <begin position="249"/>
        <end position="276"/>
    </location>
</feature>
<evidence type="ECO:0000313" key="2">
    <source>
        <dbReference type="EMBL" id="MDP9822241.1"/>
    </source>
</evidence>
<name>A0ABT9NPL2_9ACTN</name>
<organism evidence="2 3">
    <name type="scientific">Nocardioides massiliensis</name>
    <dbReference type="NCBI Taxonomy" id="1325935"/>
    <lineage>
        <taxon>Bacteria</taxon>
        <taxon>Bacillati</taxon>
        <taxon>Actinomycetota</taxon>
        <taxon>Actinomycetes</taxon>
        <taxon>Propionibacteriales</taxon>
        <taxon>Nocardioidaceae</taxon>
        <taxon>Nocardioides</taxon>
    </lineage>
</organism>
<reference evidence="2 3" key="1">
    <citation type="submission" date="2023-07" db="EMBL/GenBank/DDBJ databases">
        <title>Sequencing the genomes of 1000 actinobacteria strains.</title>
        <authorList>
            <person name="Klenk H.-P."/>
        </authorList>
    </citation>
    <scope>NUCLEOTIDE SEQUENCE [LARGE SCALE GENOMIC DNA]</scope>
    <source>
        <strain evidence="2 3">GD13</strain>
    </source>
</reference>
<evidence type="ECO:0000313" key="3">
    <source>
        <dbReference type="Proteomes" id="UP001240447"/>
    </source>
</evidence>